<dbReference type="AlphaFoldDB" id="A0A9W7DXB4"/>
<feature type="region of interest" description="Disordered" evidence="1">
    <location>
        <begin position="74"/>
        <end position="93"/>
    </location>
</feature>
<proteinExistence type="predicted"/>
<feature type="compositionally biased region" description="Polar residues" evidence="1">
    <location>
        <begin position="79"/>
        <end position="93"/>
    </location>
</feature>
<comment type="caution">
    <text evidence="2">The sequence shown here is derived from an EMBL/GenBank/DDBJ whole genome shotgun (WGS) entry which is preliminary data.</text>
</comment>
<dbReference type="EMBL" id="BRXW01000494">
    <property type="protein sequence ID" value="GMH59914.1"/>
    <property type="molecule type" value="Genomic_DNA"/>
</dbReference>
<protein>
    <submittedName>
        <fullName evidence="2">Uncharacterized protein</fullName>
    </submittedName>
</protein>
<evidence type="ECO:0000256" key="1">
    <source>
        <dbReference type="SAM" id="MobiDB-lite"/>
    </source>
</evidence>
<organism evidence="2 3">
    <name type="scientific">Triparma laevis f. longispina</name>
    <dbReference type="NCBI Taxonomy" id="1714387"/>
    <lineage>
        <taxon>Eukaryota</taxon>
        <taxon>Sar</taxon>
        <taxon>Stramenopiles</taxon>
        <taxon>Ochrophyta</taxon>
        <taxon>Bolidophyceae</taxon>
        <taxon>Parmales</taxon>
        <taxon>Triparmaceae</taxon>
        <taxon>Triparma</taxon>
    </lineage>
</organism>
<sequence>MRNLPFRNPTFVREPGDRNRVVLERFGPLKDEKRGTAKIKQGSELTDINRATLEFEDPKVLELAFKCIEATSDDKSPALKTSSTRRTNPRAST</sequence>
<evidence type="ECO:0000313" key="2">
    <source>
        <dbReference type="EMBL" id="GMH59914.1"/>
    </source>
</evidence>
<evidence type="ECO:0000313" key="3">
    <source>
        <dbReference type="Proteomes" id="UP001165122"/>
    </source>
</evidence>
<gene>
    <name evidence="2" type="ORF">TrLO_g2183</name>
</gene>
<accession>A0A9W7DXB4</accession>
<name>A0A9W7DXB4_9STRA</name>
<keyword evidence="3" id="KW-1185">Reference proteome</keyword>
<reference evidence="3" key="1">
    <citation type="journal article" date="2023" name="Commun. Biol.">
        <title>Genome analysis of Parmales, the sister group of diatoms, reveals the evolutionary specialization of diatoms from phago-mixotrophs to photoautotrophs.</title>
        <authorList>
            <person name="Ban H."/>
            <person name="Sato S."/>
            <person name="Yoshikawa S."/>
            <person name="Yamada K."/>
            <person name="Nakamura Y."/>
            <person name="Ichinomiya M."/>
            <person name="Sato N."/>
            <person name="Blanc-Mathieu R."/>
            <person name="Endo H."/>
            <person name="Kuwata A."/>
            <person name="Ogata H."/>
        </authorList>
    </citation>
    <scope>NUCLEOTIDE SEQUENCE [LARGE SCALE GENOMIC DNA]</scope>
    <source>
        <strain evidence="3">NIES 3700</strain>
    </source>
</reference>
<dbReference type="Proteomes" id="UP001165122">
    <property type="component" value="Unassembled WGS sequence"/>
</dbReference>